<gene>
    <name evidence="2" type="ORF">CPB84DRAFT_1543626</name>
</gene>
<keyword evidence="3" id="KW-1185">Reference proteome</keyword>
<feature type="transmembrane region" description="Helical" evidence="1">
    <location>
        <begin position="12"/>
        <end position="34"/>
    </location>
</feature>
<evidence type="ECO:0000313" key="2">
    <source>
        <dbReference type="EMBL" id="KAF8886445.1"/>
    </source>
</evidence>
<dbReference type="EMBL" id="JADNYJ010000096">
    <property type="protein sequence ID" value="KAF8886445.1"/>
    <property type="molecule type" value="Genomic_DNA"/>
</dbReference>
<dbReference type="Proteomes" id="UP000724874">
    <property type="component" value="Unassembled WGS sequence"/>
</dbReference>
<keyword evidence="1" id="KW-0812">Transmembrane</keyword>
<protein>
    <submittedName>
        <fullName evidence="2">Uncharacterized protein</fullName>
    </submittedName>
</protein>
<keyword evidence="1" id="KW-0472">Membrane</keyword>
<reference evidence="2" key="1">
    <citation type="submission" date="2020-11" db="EMBL/GenBank/DDBJ databases">
        <authorList>
            <consortium name="DOE Joint Genome Institute"/>
            <person name="Ahrendt S."/>
            <person name="Riley R."/>
            <person name="Andreopoulos W."/>
            <person name="LaButti K."/>
            <person name="Pangilinan J."/>
            <person name="Ruiz-duenas F.J."/>
            <person name="Barrasa J.M."/>
            <person name="Sanchez-Garcia M."/>
            <person name="Camarero S."/>
            <person name="Miyauchi S."/>
            <person name="Serrano A."/>
            <person name="Linde D."/>
            <person name="Babiker R."/>
            <person name="Drula E."/>
            <person name="Ayuso-Fernandez I."/>
            <person name="Pacheco R."/>
            <person name="Padilla G."/>
            <person name="Ferreira P."/>
            <person name="Barriuso J."/>
            <person name="Kellner H."/>
            <person name="Castanera R."/>
            <person name="Alfaro M."/>
            <person name="Ramirez L."/>
            <person name="Pisabarro A.G."/>
            <person name="Kuo A."/>
            <person name="Tritt A."/>
            <person name="Lipzen A."/>
            <person name="He G."/>
            <person name="Yan M."/>
            <person name="Ng V."/>
            <person name="Cullen D."/>
            <person name="Martin F."/>
            <person name="Rosso M.-N."/>
            <person name="Henrissat B."/>
            <person name="Hibbett D."/>
            <person name="Martinez A.T."/>
            <person name="Grigoriev I.V."/>
        </authorList>
    </citation>
    <scope>NUCLEOTIDE SEQUENCE</scope>
    <source>
        <strain evidence="2">AH 44721</strain>
    </source>
</reference>
<comment type="caution">
    <text evidence="2">The sequence shown here is derived from an EMBL/GenBank/DDBJ whole genome shotgun (WGS) entry which is preliminary data.</text>
</comment>
<sequence>MTPGQRCFKHHLRLRNGIQQIWMYGVMIAMSRYWRQGRELESSFNGQWCRFQLHWRWLPLPSSMIPGIIACISWTHLIVLLFSLPVLMLLSSCIIRDGLNVPTCPRFPSLTWGRADGEELPGWKVRH</sequence>
<dbReference type="AlphaFoldDB" id="A0A9P5NEX5"/>
<proteinExistence type="predicted"/>
<name>A0A9P5NEX5_GYMJU</name>
<feature type="transmembrane region" description="Helical" evidence="1">
    <location>
        <begin position="64"/>
        <end position="90"/>
    </location>
</feature>
<accession>A0A9P5NEX5</accession>
<evidence type="ECO:0000313" key="3">
    <source>
        <dbReference type="Proteomes" id="UP000724874"/>
    </source>
</evidence>
<keyword evidence="1" id="KW-1133">Transmembrane helix</keyword>
<organism evidence="2 3">
    <name type="scientific">Gymnopilus junonius</name>
    <name type="common">Spectacular rustgill mushroom</name>
    <name type="synonym">Gymnopilus spectabilis subsp. junonius</name>
    <dbReference type="NCBI Taxonomy" id="109634"/>
    <lineage>
        <taxon>Eukaryota</taxon>
        <taxon>Fungi</taxon>
        <taxon>Dikarya</taxon>
        <taxon>Basidiomycota</taxon>
        <taxon>Agaricomycotina</taxon>
        <taxon>Agaricomycetes</taxon>
        <taxon>Agaricomycetidae</taxon>
        <taxon>Agaricales</taxon>
        <taxon>Agaricineae</taxon>
        <taxon>Hymenogastraceae</taxon>
        <taxon>Gymnopilus</taxon>
    </lineage>
</organism>
<evidence type="ECO:0000256" key="1">
    <source>
        <dbReference type="SAM" id="Phobius"/>
    </source>
</evidence>